<comment type="caution">
    <text evidence="1">The sequence shown here is derived from an EMBL/GenBank/DDBJ whole genome shotgun (WGS) entry which is preliminary data.</text>
</comment>
<dbReference type="Proteomes" id="UP000265509">
    <property type="component" value="Unassembled WGS sequence"/>
</dbReference>
<protein>
    <recommendedName>
        <fullName evidence="3">DUF1214 domain-containing protein</fullName>
    </recommendedName>
</protein>
<dbReference type="EMBL" id="QRAN01000043">
    <property type="protein sequence ID" value="RLQ20180.1"/>
    <property type="molecule type" value="Genomic_DNA"/>
</dbReference>
<reference evidence="1 2" key="1">
    <citation type="submission" date="2018-07" db="EMBL/GenBank/DDBJ databases">
        <title>Halioglobus sp. genome submission.</title>
        <authorList>
            <person name="Ye M.-Q."/>
            <person name="Du Z.-J."/>
        </authorList>
    </citation>
    <scope>NUCLEOTIDE SEQUENCE [LARGE SCALE GENOMIC DNA]</scope>
    <source>
        <strain evidence="1 2">U0301</strain>
    </source>
</reference>
<gene>
    <name evidence="1" type="ORF">DWB85_19055</name>
</gene>
<accession>A0A3L7DUA4</accession>
<dbReference type="AlphaFoldDB" id="A0A3L7DUA4"/>
<evidence type="ECO:0000313" key="2">
    <source>
        <dbReference type="Proteomes" id="UP000265509"/>
    </source>
</evidence>
<name>A0A3L7DUA4_9GAMM</name>
<evidence type="ECO:0000313" key="1">
    <source>
        <dbReference type="EMBL" id="RLQ20180.1"/>
    </source>
</evidence>
<evidence type="ECO:0008006" key="3">
    <source>
        <dbReference type="Google" id="ProtNLM"/>
    </source>
</evidence>
<sequence>MAFSDDLNLAEATLREPQHYPPAPSERVMADGYRYLLAHLNREIEYAIRADPLFPEFFRSMDMLRKWTGENPDAMYLKAPIDASAYYQVEIQAENTNEWTAETFVSGAKAPRQVTFQTITSVPGYSGELKEMKDCRNQTLDFITGAELDADSLGRYRILIGPSRPDDYTGNFLLSRKRMSCEATGNTTIRSASMLSVREVFSDWEHEVPLDMKITRLDSIGLNRPPLSSSDLAAILETLGDKVKNQIRFWNLLMAGPMEMSGDTNNDGKRSLPINGINQPSPPFTAGGVAGAKQLYASGIFDLEDDEALIIRMLAPVEPYYTGFQLNNLWMEGPDQQNFVSSLTGAQNPVVGDQTRYYIISSQDPGVQGWIDTTGLKKGFHTMRFVFKESPSADSLPRLTAKRVKLSELPHSLPESYPEVSSDERKQQIAIRQDHIKMRWRNY</sequence>
<organism evidence="1 2">
    <name type="scientific">Seongchinamella sediminis</name>
    <dbReference type="NCBI Taxonomy" id="2283635"/>
    <lineage>
        <taxon>Bacteria</taxon>
        <taxon>Pseudomonadati</taxon>
        <taxon>Pseudomonadota</taxon>
        <taxon>Gammaproteobacteria</taxon>
        <taxon>Cellvibrionales</taxon>
        <taxon>Halieaceae</taxon>
        <taxon>Seongchinamella</taxon>
    </lineage>
</organism>
<keyword evidence="2" id="KW-1185">Reference proteome</keyword>
<proteinExistence type="predicted"/>